<dbReference type="EMBL" id="JAHLFW010000029">
    <property type="protein sequence ID" value="MBU3837262.1"/>
    <property type="molecule type" value="Genomic_DNA"/>
</dbReference>
<organism evidence="1 2">
    <name type="scientific">Candidatus Phocaeicola faecigallinarum</name>
    <dbReference type="NCBI Taxonomy" id="2838732"/>
    <lineage>
        <taxon>Bacteria</taxon>
        <taxon>Pseudomonadati</taxon>
        <taxon>Bacteroidota</taxon>
        <taxon>Bacteroidia</taxon>
        <taxon>Bacteroidales</taxon>
        <taxon>Bacteroidaceae</taxon>
        <taxon>Phocaeicola</taxon>
    </lineage>
</organism>
<proteinExistence type="predicted"/>
<accession>A0A948T9W9</accession>
<dbReference type="Proteomes" id="UP000783796">
    <property type="component" value="Unassembled WGS sequence"/>
</dbReference>
<protein>
    <submittedName>
        <fullName evidence="1">Uncharacterized protein</fullName>
    </submittedName>
</protein>
<name>A0A948T9W9_9BACT</name>
<comment type="caution">
    <text evidence="1">The sequence shown here is derived from an EMBL/GenBank/DDBJ whole genome shotgun (WGS) entry which is preliminary data.</text>
</comment>
<evidence type="ECO:0000313" key="2">
    <source>
        <dbReference type="Proteomes" id="UP000783796"/>
    </source>
</evidence>
<gene>
    <name evidence="1" type="ORF">H9777_02860</name>
</gene>
<evidence type="ECO:0000313" key="1">
    <source>
        <dbReference type="EMBL" id="MBU3837262.1"/>
    </source>
</evidence>
<sequence length="456" mass="53110">MDQDSLLHIDPLLLKGSEIPEFTNAYTEFFNYFRLFIPLVKASKADNLHDPFFKKMVNRFTFKEIPNTGLGFSKGNTKGRGISGALSIQLAHSAYTIINAGLEDPEIFGLMQLIEDNMAADRISDMTIAILQKHFLEYTQRIAQEMGLTTHPYTFEYGLVFQVPYYKGKPIHFIPESFLADLPVAHDFEDIDSVCNYNNRLKRKIAELIGINWSDYKNYKKDDWKNLIIGNKDCYEAAISFYKSLNAVPYDFVTDNKNQYRYILLQELLDEIPFQKPTEYANEDEEVYKLTLAMCYQFKHLVEHNRLSELFYRNNRTPDETDWQLLLYTVADTYKIAGNLDLAITREDNPGVGEIDFHITKGSKANTVIEIKRSTNENLIHGYRTQLPAYMKAERAKTGIFMIIMEKDNIEEIKQKFTEVQKDMLDNDEYIPEIIYINGMKQYSASNRNYKFPEFT</sequence>
<reference evidence="1" key="2">
    <citation type="submission" date="2021-04" db="EMBL/GenBank/DDBJ databases">
        <authorList>
            <person name="Gilroy R."/>
        </authorList>
    </citation>
    <scope>NUCLEOTIDE SEQUENCE</scope>
    <source>
        <strain evidence="1">G4-2901</strain>
    </source>
</reference>
<dbReference type="AlphaFoldDB" id="A0A948T9W9"/>
<reference evidence="1" key="1">
    <citation type="journal article" date="2021" name="PeerJ">
        <title>Extensive microbial diversity within the chicken gut microbiome revealed by metagenomics and culture.</title>
        <authorList>
            <person name="Gilroy R."/>
            <person name="Ravi A."/>
            <person name="Getino M."/>
            <person name="Pursley I."/>
            <person name="Horton D.L."/>
            <person name="Alikhan N.F."/>
            <person name="Baker D."/>
            <person name="Gharbi K."/>
            <person name="Hall N."/>
            <person name="Watson M."/>
            <person name="Adriaenssens E.M."/>
            <person name="Foster-Nyarko E."/>
            <person name="Jarju S."/>
            <person name="Secka A."/>
            <person name="Antonio M."/>
            <person name="Oren A."/>
            <person name="Chaudhuri R.R."/>
            <person name="La Ragione R."/>
            <person name="Hildebrand F."/>
            <person name="Pallen M.J."/>
        </authorList>
    </citation>
    <scope>NUCLEOTIDE SEQUENCE</scope>
    <source>
        <strain evidence="1">G4-2901</strain>
    </source>
</reference>